<name>A0AAX4I429_9PEZI</name>
<proteinExistence type="predicted"/>
<gene>
    <name evidence="3" type="ORF">CDEST_03167</name>
</gene>
<dbReference type="AlphaFoldDB" id="A0AAX4I429"/>
<evidence type="ECO:0000256" key="1">
    <source>
        <dbReference type="SAM" id="MobiDB-lite"/>
    </source>
</evidence>
<dbReference type="RefSeq" id="XP_062775377.1">
    <property type="nucleotide sequence ID" value="XM_062919326.1"/>
</dbReference>
<dbReference type="KEGG" id="cdet:87939670"/>
<dbReference type="GeneID" id="87939670"/>
<evidence type="ECO:0000313" key="4">
    <source>
        <dbReference type="Proteomes" id="UP001322277"/>
    </source>
</evidence>
<keyword evidence="4" id="KW-1185">Reference proteome</keyword>
<organism evidence="3 4">
    <name type="scientific">Colletotrichum destructivum</name>
    <dbReference type="NCBI Taxonomy" id="34406"/>
    <lineage>
        <taxon>Eukaryota</taxon>
        <taxon>Fungi</taxon>
        <taxon>Dikarya</taxon>
        <taxon>Ascomycota</taxon>
        <taxon>Pezizomycotina</taxon>
        <taxon>Sordariomycetes</taxon>
        <taxon>Hypocreomycetidae</taxon>
        <taxon>Glomerellales</taxon>
        <taxon>Glomerellaceae</taxon>
        <taxon>Colletotrichum</taxon>
        <taxon>Colletotrichum destructivum species complex</taxon>
    </lineage>
</organism>
<keyword evidence="2" id="KW-0732">Signal</keyword>
<evidence type="ECO:0000256" key="2">
    <source>
        <dbReference type="SAM" id="SignalP"/>
    </source>
</evidence>
<feature type="region of interest" description="Disordered" evidence="1">
    <location>
        <begin position="44"/>
        <end position="80"/>
    </location>
</feature>
<evidence type="ECO:0000313" key="3">
    <source>
        <dbReference type="EMBL" id="WQF78153.1"/>
    </source>
</evidence>
<feature type="chain" id="PRO_5043478151" description="Secreted protein" evidence="2">
    <location>
        <begin position="27"/>
        <end position="100"/>
    </location>
</feature>
<evidence type="ECO:0008006" key="5">
    <source>
        <dbReference type="Google" id="ProtNLM"/>
    </source>
</evidence>
<sequence length="100" mass="10839">MGQWAKTRLALWQSGSLPSILLFAQCSKWDSQRVECHAMHSIDIPQTPYPRLPEPDDDDPTANAARAEMEHEVGGRSTRESATQPICAACSCRASAAGGL</sequence>
<dbReference type="Proteomes" id="UP001322277">
    <property type="component" value="Chromosome 2"/>
</dbReference>
<feature type="signal peptide" evidence="2">
    <location>
        <begin position="1"/>
        <end position="26"/>
    </location>
</feature>
<protein>
    <recommendedName>
        <fullName evidence="5">Secreted protein</fullName>
    </recommendedName>
</protein>
<dbReference type="EMBL" id="CP137306">
    <property type="protein sequence ID" value="WQF78153.1"/>
    <property type="molecule type" value="Genomic_DNA"/>
</dbReference>
<feature type="compositionally biased region" description="Basic and acidic residues" evidence="1">
    <location>
        <begin position="67"/>
        <end position="79"/>
    </location>
</feature>
<reference evidence="4" key="1">
    <citation type="journal article" date="2023" name="bioRxiv">
        <title>Complete genome of the Medicago anthracnose fungus, Colletotrichum destructivum, reveals a mini-chromosome-like region within a core chromosome.</title>
        <authorList>
            <person name="Lapalu N."/>
            <person name="Simon A."/>
            <person name="Lu A."/>
            <person name="Plaumann P.-L."/>
            <person name="Amselem J."/>
            <person name="Pigne S."/>
            <person name="Auger A."/>
            <person name="Koch C."/>
            <person name="Dallery J.-F."/>
            <person name="O'Connell R.J."/>
        </authorList>
    </citation>
    <scope>NUCLEOTIDE SEQUENCE [LARGE SCALE GENOMIC DNA]</scope>
    <source>
        <strain evidence="4">CBS 520.97</strain>
    </source>
</reference>
<accession>A0AAX4I429</accession>